<gene>
    <name evidence="2" type="ORF">EKH83_14140</name>
</gene>
<dbReference type="Proteomes" id="UP000290848">
    <property type="component" value="Unassembled WGS sequence"/>
</dbReference>
<evidence type="ECO:0000313" key="3">
    <source>
        <dbReference type="Proteomes" id="UP000290848"/>
    </source>
</evidence>
<feature type="transmembrane region" description="Helical" evidence="1">
    <location>
        <begin position="52"/>
        <end position="72"/>
    </location>
</feature>
<evidence type="ECO:0000313" key="2">
    <source>
        <dbReference type="EMBL" id="RXF68857.1"/>
    </source>
</evidence>
<keyword evidence="1" id="KW-0472">Membrane</keyword>
<keyword evidence="1" id="KW-1133">Transmembrane helix</keyword>
<organism evidence="2 3">
    <name type="scientific">Arcticibacter tournemirensis</name>
    <dbReference type="NCBI Taxonomy" id="699437"/>
    <lineage>
        <taxon>Bacteria</taxon>
        <taxon>Pseudomonadati</taxon>
        <taxon>Bacteroidota</taxon>
        <taxon>Sphingobacteriia</taxon>
        <taxon>Sphingobacteriales</taxon>
        <taxon>Sphingobacteriaceae</taxon>
        <taxon>Arcticibacter</taxon>
    </lineage>
</organism>
<comment type="caution">
    <text evidence="2">The sequence shown here is derived from an EMBL/GenBank/DDBJ whole genome shotgun (WGS) entry which is preliminary data.</text>
</comment>
<accession>A0A4Q0M715</accession>
<dbReference type="AlphaFoldDB" id="A0A4Q0M715"/>
<keyword evidence="1" id="KW-0812">Transmembrane</keyword>
<evidence type="ECO:0000256" key="1">
    <source>
        <dbReference type="SAM" id="Phobius"/>
    </source>
</evidence>
<dbReference type="RefSeq" id="WP_128770099.1">
    <property type="nucleotide sequence ID" value="NZ_RXOC01000009.1"/>
</dbReference>
<dbReference type="EMBL" id="RXOC01000009">
    <property type="protein sequence ID" value="RXF68857.1"/>
    <property type="molecule type" value="Genomic_DNA"/>
</dbReference>
<proteinExistence type="predicted"/>
<name>A0A4Q0M715_9SPHI</name>
<sequence length="104" mass="11654">MDDYRNTGEFDELIERVIKAEKEVPFDPALSLSVMGGISVRKVPVYYLYQKVIQNMAIAACVLIAVFLGIYLGNLYSSYTVHAQQESVSANDAQLEKLNMFVAQ</sequence>
<reference evidence="2 3" key="1">
    <citation type="submission" date="2018-12" db="EMBL/GenBank/DDBJ databases">
        <title>The Draft Genome Sequence of the Soil Bacterium Pedobacter tournemirensis R1.</title>
        <authorList>
            <person name="He J."/>
        </authorList>
    </citation>
    <scope>NUCLEOTIDE SEQUENCE [LARGE SCALE GENOMIC DNA]</scope>
    <source>
        <strain evidence="2 3">R1</strain>
    </source>
</reference>
<protein>
    <submittedName>
        <fullName evidence="2">Uncharacterized protein</fullName>
    </submittedName>
</protein>